<reference evidence="1" key="2">
    <citation type="submission" date="2025-09" db="UniProtKB">
        <authorList>
            <consortium name="Ensembl"/>
        </authorList>
    </citation>
    <scope>IDENTIFICATION</scope>
</reference>
<organism evidence="1 2">
    <name type="scientific">Paramormyrops kingsleyae</name>
    <dbReference type="NCBI Taxonomy" id="1676925"/>
    <lineage>
        <taxon>Eukaryota</taxon>
        <taxon>Metazoa</taxon>
        <taxon>Chordata</taxon>
        <taxon>Craniata</taxon>
        <taxon>Vertebrata</taxon>
        <taxon>Euteleostomi</taxon>
        <taxon>Actinopterygii</taxon>
        <taxon>Neopterygii</taxon>
        <taxon>Teleostei</taxon>
        <taxon>Osteoglossocephala</taxon>
        <taxon>Osteoglossomorpha</taxon>
        <taxon>Osteoglossiformes</taxon>
        <taxon>Mormyridae</taxon>
        <taxon>Paramormyrops</taxon>
    </lineage>
</organism>
<reference evidence="1" key="1">
    <citation type="submission" date="2025-08" db="UniProtKB">
        <authorList>
            <consortium name="Ensembl"/>
        </authorList>
    </citation>
    <scope>IDENTIFICATION</scope>
</reference>
<name>A0A3B3SFD6_9TELE</name>
<keyword evidence="2" id="KW-1185">Reference proteome</keyword>
<dbReference type="Ensembl" id="ENSPKIT00000009487.1">
    <property type="protein sequence ID" value="ENSPKIP00000028701.1"/>
    <property type="gene ID" value="ENSPKIG00000010243.1"/>
</dbReference>
<accession>A0A3B3SFD6</accession>
<dbReference type="AlphaFoldDB" id="A0A3B3SFD6"/>
<dbReference type="Proteomes" id="UP000261540">
    <property type="component" value="Unplaced"/>
</dbReference>
<protein>
    <submittedName>
        <fullName evidence="1">Uncharacterized protein</fullName>
    </submittedName>
</protein>
<sequence>MEEYETFARHRLALLVEAAGERGIARSAGRPVGGGSSCIRFHGVAVLPPLVRITAGLPARAHLPALSAYTRHLRAYPYDSIITRN</sequence>
<evidence type="ECO:0000313" key="1">
    <source>
        <dbReference type="Ensembl" id="ENSPKIP00000028701.1"/>
    </source>
</evidence>
<proteinExistence type="predicted"/>
<evidence type="ECO:0000313" key="2">
    <source>
        <dbReference type="Proteomes" id="UP000261540"/>
    </source>
</evidence>